<evidence type="ECO:0000313" key="8">
    <source>
        <dbReference type="Proteomes" id="UP000796104"/>
    </source>
</evidence>
<accession>A0AAX2URP5</accession>
<gene>
    <name evidence="7" type="ORF">CF123_13875</name>
</gene>
<dbReference type="PANTHER" id="PTHR42792:SF2">
    <property type="entry name" value="FLAGELLIN"/>
    <property type="match status" value="1"/>
</dbReference>
<reference evidence="7" key="1">
    <citation type="submission" date="2017-10" db="EMBL/GenBank/DDBJ databases">
        <authorList>
            <person name="Colston S.M."/>
            <person name="Graf J."/>
        </authorList>
    </citation>
    <scope>NUCLEOTIDE SEQUENCE</scope>
    <source>
        <strain evidence="7">BAQ071013-135</strain>
    </source>
</reference>
<dbReference type="Proteomes" id="UP000796104">
    <property type="component" value="Unassembled WGS sequence"/>
</dbReference>
<evidence type="ECO:0000256" key="2">
    <source>
        <dbReference type="ARBA" id="ARBA00022525"/>
    </source>
</evidence>
<comment type="similarity">
    <text evidence="1 4">Belongs to the bacterial flagellin family.</text>
</comment>
<dbReference type="InterPro" id="IPR001029">
    <property type="entry name" value="Flagellin_N"/>
</dbReference>
<comment type="caution">
    <text evidence="7">The sequence shown here is derived from an EMBL/GenBank/DDBJ whole genome shotgun (WGS) entry which is preliminary data.</text>
</comment>
<keyword evidence="3 4" id="KW-0975">Bacterial flagellum</keyword>
<protein>
    <recommendedName>
        <fullName evidence="4">Flagellin</fullName>
    </recommendedName>
</protein>
<evidence type="ECO:0000256" key="3">
    <source>
        <dbReference type="ARBA" id="ARBA00023143"/>
    </source>
</evidence>
<evidence type="ECO:0000256" key="1">
    <source>
        <dbReference type="ARBA" id="ARBA00005709"/>
    </source>
</evidence>
<keyword evidence="2 4" id="KW-0964">Secreted</keyword>
<evidence type="ECO:0000256" key="4">
    <source>
        <dbReference type="RuleBase" id="RU362073"/>
    </source>
</evidence>
<dbReference type="Gene3D" id="2.60.40.4390">
    <property type="match status" value="1"/>
</dbReference>
<feature type="domain" description="Flagellin C-terminal" evidence="6">
    <location>
        <begin position="305"/>
        <end position="387"/>
    </location>
</feature>
<reference evidence="7" key="2">
    <citation type="journal article" date="2019" name="PLoS ONE">
        <title>Identification and characterization of putative Aeromonas spp. T3SS effectors.</title>
        <authorList>
            <person name="Rangel L.T."/>
            <person name="Marden J."/>
            <person name="Colston S."/>
            <person name="Setubal J.C."/>
            <person name="Graf J."/>
            <person name="Gogarten J.P."/>
        </authorList>
    </citation>
    <scope>NUCLEOTIDE SEQUENCE</scope>
    <source>
        <strain evidence="7">BAQ071013-135</strain>
    </source>
</reference>
<dbReference type="RefSeq" id="WP_139494766.1">
    <property type="nucleotide sequence ID" value="NZ_CAWORL010000011.1"/>
</dbReference>
<sequence>MSLSIHTNFASMVTQNQLTTTNKLASTAMQRLGTGLRINSAADDAAGLQIATRLQSQSNSQKIGMRNAQDAISMMQTAEGAMDEMTNIVQRMKDLATQAANGTSSEKDIAAMNAEFGELTKELKNIASNTTFGGENLLDSKNGKFAKGEVTFQIGGADGERLTVSIGDTLKKVVGGRTLTAAEQGISVDVTTKQGELKTATDDFNTENNKLPALQLTLTDAEKALLDNTDPAKTGGLQAAVTNAKKALEAQETAIVPKKTAMDEATKAFDGATAKLMTVGDGLDSETLKTGLKSQKHAQAAIGELESFMQDITSVRSAFGANINRLEHTVNNLSNMKENTDIAKGRIMDADFATESTNMTKNQMLMQAGMSVLGQANQMTGMVTGLLR</sequence>
<comment type="subcellular location">
    <subcellularLocation>
        <location evidence="4">Secreted</location>
    </subcellularLocation>
    <subcellularLocation>
        <location evidence="4">Bacterial flagellum</location>
    </subcellularLocation>
</comment>
<name>A0AAX2URP5_AERVE</name>
<dbReference type="Gene3D" id="1.20.1330.10">
    <property type="entry name" value="f41 fragment of flagellin, N-terminal domain"/>
    <property type="match status" value="1"/>
</dbReference>
<evidence type="ECO:0000313" key="7">
    <source>
        <dbReference type="EMBL" id="TND52950.1"/>
    </source>
</evidence>
<dbReference type="Pfam" id="PF00669">
    <property type="entry name" value="Flagellin_N"/>
    <property type="match status" value="1"/>
</dbReference>
<dbReference type="GO" id="GO:0005576">
    <property type="term" value="C:extracellular region"/>
    <property type="evidence" value="ECO:0007669"/>
    <property type="project" value="UniProtKB-SubCell"/>
</dbReference>
<evidence type="ECO:0000259" key="6">
    <source>
        <dbReference type="Pfam" id="PF00700"/>
    </source>
</evidence>
<dbReference type="Gene3D" id="6.10.10.10">
    <property type="entry name" value="Flagellar export chaperone, C-terminal domain"/>
    <property type="match status" value="1"/>
</dbReference>
<dbReference type="InterPro" id="IPR046358">
    <property type="entry name" value="Flagellin_C"/>
</dbReference>
<dbReference type="SUPFAM" id="SSF64518">
    <property type="entry name" value="Phase 1 flagellin"/>
    <property type="match status" value="1"/>
</dbReference>
<dbReference type="GO" id="GO:0005198">
    <property type="term" value="F:structural molecule activity"/>
    <property type="evidence" value="ECO:0007669"/>
    <property type="project" value="UniProtKB-UniRule"/>
</dbReference>
<dbReference type="InterPro" id="IPR042187">
    <property type="entry name" value="Flagellin_C_sub2"/>
</dbReference>
<feature type="domain" description="Flagellin N-terminal" evidence="5">
    <location>
        <begin position="5"/>
        <end position="142"/>
    </location>
</feature>
<dbReference type="Pfam" id="PF00700">
    <property type="entry name" value="Flagellin_C"/>
    <property type="match status" value="1"/>
</dbReference>
<evidence type="ECO:0000259" key="5">
    <source>
        <dbReference type="Pfam" id="PF00669"/>
    </source>
</evidence>
<comment type="function">
    <text evidence="4">Flagellin is the subunit protein which polymerizes to form the filaments of bacterial flagella.</text>
</comment>
<dbReference type="PRINTS" id="PR00207">
    <property type="entry name" value="FLAGELLIN"/>
</dbReference>
<dbReference type="EMBL" id="PDXJ01000019">
    <property type="protein sequence ID" value="TND52950.1"/>
    <property type="molecule type" value="Genomic_DNA"/>
</dbReference>
<dbReference type="GO" id="GO:0009288">
    <property type="term" value="C:bacterial-type flagellum"/>
    <property type="evidence" value="ECO:0007669"/>
    <property type="project" value="UniProtKB-SubCell"/>
</dbReference>
<dbReference type="Gene3D" id="6.10.280.190">
    <property type="match status" value="1"/>
</dbReference>
<proteinExistence type="inferred from homology"/>
<organism evidence="7 8">
    <name type="scientific">Aeromonas veronii</name>
    <dbReference type="NCBI Taxonomy" id="654"/>
    <lineage>
        <taxon>Bacteria</taxon>
        <taxon>Pseudomonadati</taxon>
        <taxon>Pseudomonadota</taxon>
        <taxon>Gammaproteobacteria</taxon>
        <taxon>Aeromonadales</taxon>
        <taxon>Aeromonadaceae</taxon>
        <taxon>Aeromonas</taxon>
    </lineage>
</organism>
<dbReference type="PANTHER" id="PTHR42792">
    <property type="entry name" value="FLAGELLIN"/>
    <property type="match status" value="1"/>
</dbReference>
<dbReference type="AlphaFoldDB" id="A0AAX2URP5"/>
<dbReference type="InterPro" id="IPR001492">
    <property type="entry name" value="Flagellin"/>
</dbReference>